<reference evidence="3 4" key="1">
    <citation type="journal article" date="2023" name="G3 (Bethesda)">
        <title>A haplotype-resolved chromosome-scale genome for Quercus rubra L. provides insights into the genetics of adaptive traits for red oak species.</title>
        <authorList>
            <person name="Kapoor B."/>
            <person name="Jenkins J."/>
            <person name="Schmutz J."/>
            <person name="Zhebentyayeva T."/>
            <person name="Kuelheim C."/>
            <person name="Coggeshall M."/>
            <person name="Heim C."/>
            <person name="Lasky J.R."/>
            <person name="Leites L."/>
            <person name="Islam-Faridi N."/>
            <person name="Romero-Severson J."/>
            <person name="DeLeo V.L."/>
            <person name="Lucas S.M."/>
            <person name="Lazic D."/>
            <person name="Gailing O."/>
            <person name="Carlson J."/>
            <person name="Staton M."/>
        </authorList>
    </citation>
    <scope>NUCLEOTIDE SEQUENCE [LARGE SCALE GENOMIC DNA]</scope>
    <source>
        <strain evidence="3">Pseudo-F2</strain>
    </source>
</reference>
<evidence type="ECO:0000313" key="3">
    <source>
        <dbReference type="EMBL" id="KAK4564073.1"/>
    </source>
</evidence>
<dbReference type="SUPFAM" id="SSF57756">
    <property type="entry name" value="Retrovirus zinc finger-like domains"/>
    <property type="match status" value="1"/>
</dbReference>
<gene>
    <name evidence="3" type="ORF">RGQ29_006247</name>
</gene>
<dbReference type="InterPro" id="IPR036875">
    <property type="entry name" value="Znf_CCHC_sf"/>
</dbReference>
<organism evidence="3 4">
    <name type="scientific">Quercus rubra</name>
    <name type="common">Northern red oak</name>
    <name type="synonym">Quercus borealis</name>
    <dbReference type="NCBI Taxonomy" id="3512"/>
    <lineage>
        <taxon>Eukaryota</taxon>
        <taxon>Viridiplantae</taxon>
        <taxon>Streptophyta</taxon>
        <taxon>Embryophyta</taxon>
        <taxon>Tracheophyta</taxon>
        <taxon>Spermatophyta</taxon>
        <taxon>Magnoliopsida</taxon>
        <taxon>eudicotyledons</taxon>
        <taxon>Gunneridae</taxon>
        <taxon>Pentapetalae</taxon>
        <taxon>rosids</taxon>
        <taxon>fabids</taxon>
        <taxon>Fagales</taxon>
        <taxon>Fagaceae</taxon>
        <taxon>Quercus</taxon>
    </lineage>
</organism>
<name>A0AAN7E7L0_QUERU</name>
<dbReference type="InterPro" id="IPR001878">
    <property type="entry name" value="Znf_CCHC"/>
</dbReference>
<keyword evidence="4" id="KW-1185">Reference proteome</keyword>
<protein>
    <recommendedName>
        <fullName evidence="2">CCHC-type domain-containing protein</fullName>
    </recommendedName>
</protein>
<evidence type="ECO:0000256" key="1">
    <source>
        <dbReference type="PROSITE-ProRule" id="PRU00047"/>
    </source>
</evidence>
<dbReference type="GO" id="GO:0008270">
    <property type="term" value="F:zinc ion binding"/>
    <property type="evidence" value="ECO:0007669"/>
    <property type="project" value="UniProtKB-KW"/>
</dbReference>
<evidence type="ECO:0000259" key="2">
    <source>
        <dbReference type="PROSITE" id="PS50158"/>
    </source>
</evidence>
<dbReference type="EMBL" id="JAXUIC010000011">
    <property type="protein sequence ID" value="KAK4564073.1"/>
    <property type="molecule type" value="Genomic_DNA"/>
</dbReference>
<dbReference type="PANTHER" id="PTHR34222:SF99">
    <property type="entry name" value="PROTEIN, PUTATIVE-RELATED"/>
    <property type="match status" value="1"/>
</dbReference>
<proteinExistence type="predicted"/>
<dbReference type="PANTHER" id="PTHR34222">
    <property type="entry name" value="GAG_PRE-INTEGRS DOMAIN-CONTAINING PROTEIN"/>
    <property type="match status" value="1"/>
</dbReference>
<evidence type="ECO:0000313" key="4">
    <source>
        <dbReference type="Proteomes" id="UP001324115"/>
    </source>
</evidence>
<dbReference type="PROSITE" id="PS50158">
    <property type="entry name" value="ZF_CCHC"/>
    <property type="match status" value="1"/>
</dbReference>
<keyword evidence="1" id="KW-0862">Zinc</keyword>
<keyword evidence="1" id="KW-0479">Metal-binding</keyword>
<sequence length="238" mass="26704">MCQGESSITNYFTQLKLFWDQIQNFRPTPTCSYVKCTYNLSQKLEDLHLQESVMQCLMGLNESYSYIKGQLLLMEPLPTINKVYSLLIQEERQRSVGLANSIHIESTTLAVKGYNVNSNSNFPGFFGNYGVYGGKNSKGKDRPICTYCGKLGHVMEKCFKLHSFPPGFKPKGKNFMVNQVNVQEACVDNGPSSATFPFTQEQCQQFLTMLGTQMQTVHLNSGGKDSVQYGQQGSTYGQ</sequence>
<keyword evidence="1" id="KW-0863">Zinc-finger</keyword>
<dbReference type="Proteomes" id="UP001324115">
    <property type="component" value="Unassembled WGS sequence"/>
</dbReference>
<dbReference type="AlphaFoldDB" id="A0AAN7E7L0"/>
<feature type="domain" description="CCHC-type" evidence="2">
    <location>
        <begin position="145"/>
        <end position="158"/>
    </location>
</feature>
<comment type="caution">
    <text evidence="3">The sequence shown here is derived from an EMBL/GenBank/DDBJ whole genome shotgun (WGS) entry which is preliminary data.</text>
</comment>
<accession>A0AAN7E7L0</accession>
<dbReference type="GO" id="GO:0003676">
    <property type="term" value="F:nucleic acid binding"/>
    <property type="evidence" value="ECO:0007669"/>
    <property type="project" value="InterPro"/>
</dbReference>